<feature type="region of interest" description="Disordered" evidence="1">
    <location>
        <begin position="1"/>
        <end position="38"/>
    </location>
</feature>
<reference evidence="2" key="2">
    <citation type="submission" date="2025-09" db="UniProtKB">
        <authorList>
            <consortium name="Ensembl"/>
        </authorList>
    </citation>
    <scope>IDENTIFICATION</scope>
</reference>
<organism evidence="2 3">
    <name type="scientific">Leptobrachium leishanense</name>
    <name type="common">Leishan spiny toad</name>
    <dbReference type="NCBI Taxonomy" id="445787"/>
    <lineage>
        <taxon>Eukaryota</taxon>
        <taxon>Metazoa</taxon>
        <taxon>Chordata</taxon>
        <taxon>Craniata</taxon>
        <taxon>Vertebrata</taxon>
        <taxon>Euteleostomi</taxon>
        <taxon>Amphibia</taxon>
        <taxon>Batrachia</taxon>
        <taxon>Anura</taxon>
        <taxon>Pelobatoidea</taxon>
        <taxon>Megophryidae</taxon>
        <taxon>Leptobrachium</taxon>
    </lineage>
</organism>
<dbReference type="GeneTree" id="ENSGT00900000143551"/>
<accession>A0A8C5M1J9</accession>
<proteinExistence type="predicted"/>
<evidence type="ECO:0000313" key="3">
    <source>
        <dbReference type="Proteomes" id="UP000694569"/>
    </source>
</evidence>
<sequence>LTKTCKTAGLTPNTPEEPEQPPEKPNTADEWSGGKKKKELDKLLQAPETAFQTAQEEANPSTLTFQFLHDGEDKRAERQGSGVIPCPAQRREDGEGRHVIWFLKGPVIRSKRPGQRHLPQRYDEIGQPEEHEGVVDLEYYQVLVVIRLSPIESEQAAGVRAQTGDVGGVKFLEETGRHVSTGAHSALV</sequence>
<reference evidence="2" key="1">
    <citation type="submission" date="2025-08" db="UniProtKB">
        <authorList>
            <consortium name="Ensembl"/>
        </authorList>
    </citation>
    <scope>IDENTIFICATION</scope>
</reference>
<dbReference type="OrthoDB" id="9837803at2759"/>
<name>A0A8C5M1J9_9ANUR</name>
<protein>
    <submittedName>
        <fullName evidence="2">Uncharacterized protein</fullName>
    </submittedName>
</protein>
<evidence type="ECO:0000313" key="2">
    <source>
        <dbReference type="Ensembl" id="ENSLLEP00000006449.1"/>
    </source>
</evidence>
<dbReference type="Proteomes" id="UP000694569">
    <property type="component" value="Unplaced"/>
</dbReference>
<keyword evidence="3" id="KW-1185">Reference proteome</keyword>
<dbReference type="AlphaFoldDB" id="A0A8C5M1J9"/>
<dbReference type="Ensembl" id="ENSLLET00000006719.1">
    <property type="protein sequence ID" value="ENSLLEP00000006449.1"/>
    <property type="gene ID" value="ENSLLEG00000004081.1"/>
</dbReference>
<evidence type="ECO:0000256" key="1">
    <source>
        <dbReference type="SAM" id="MobiDB-lite"/>
    </source>
</evidence>